<dbReference type="AlphaFoldDB" id="A0A0A9G906"/>
<accession>A0A0A9G906</accession>
<reference evidence="2" key="2">
    <citation type="journal article" date="2015" name="Data Brief">
        <title>Shoot transcriptome of the giant reed, Arundo donax.</title>
        <authorList>
            <person name="Barrero R.A."/>
            <person name="Guerrero F.D."/>
            <person name="Moolhuijzen P."/>
            <person name="Goolsby J.A."/>
            <person name="Tidwell J."/>
            <person name="Bellgard S.E."/>
            <person name="Bellgard M.I."/>
        </authorList>
    </citation>
    <scope>NUCLEOTIDE SEQUENCE</scope>
    <source>
        <tissue evidence="2">Shoot tissue taken approximately 20 cm above the soil surface</tissue>
    </source>
</reference>
<feature type="region of interest" description="Disordered" evidence="1">
    <location>
        <begin position="1"/>
        <end position="45"/>
    </location>
</feature>
<sequence length="147" mass="16493">MLVPSSAQPQHAPSNRAICPSSTPLHTVRSPHASSVSPPAYSPAADAPPVLLAECVPGRGDEQTSWHSRSSRWRSFAQSNSHPRLVCQHLRRHFLSTHNSRSLLPVEAFLPLLTRDGRKWRHKVVSLRLILGSYHHIHMITSTPWRL</sequence>
<dbReference type="EMBL" id="GBRH01176929">
    <property type="protein sequence ID" value="JAE20967.1"/>
    <property type="molecule type" value="Transcribed_RNA"/>
</dbReference>
<organism evidence="2">
    <name type="scientific">Arundo donax</name>
    <name type="common">Giant reed</name>
    <name type="synonym">Donax arundinaceus</name>
    <dbReference type="NCBI Taxonomy" id="35708"/>
    <lineage>
        <taxon>Eukaryota</taxon>
        <taxon>Viridiplantae</taxon>
        <taxon>Streptophyta</taxon>
        <taxon>Embryophyta</taxon>
        <taxon>Tracheophyta</taxon>
        <taxon>Spermatophyta</taxon>
        <taxon>Magnoliopsida</taxon>
        <taxon>Liliopsida</taxon>
        <taxon>Poales</taxon>
        <taxon>Poaceae</taxon>
        <taxon>PACMAD clade</taxon>
        <taxon>Arundinoideae</taxon>
        <taxon>Arundineae</taxon>
        <taxon>Arundo</taxon>
    </lineage>
</organism>
<evidence type="ECO:0000256" key="1">
    <source>
        <dbReference type="SAM" id="MobiDB-lite"/>
    </source>
</evidence>
<evidence type="ECO:0000313" key="2">
    <source>
        <dbReference type="EMBL" id="JAE20967.1"/>
    </source>
</evidence>
<name>A0A0A9G906_ARUDO</name>
<protein>
    <submittedName>
        <fullName evidence="2">Uncharacterized protein</fullName>
    </submittedName>
</protein>
<proteinExistence type="predicted"/>
<feature type="compositionally biased region" description="Low complexity" evidence="1">
    <location>
        <begin position="30"/>
        <end position="45"/>
    </location>
</feature>
<reference evidence="2" key="1">
    <citation type="submission" date="2014-09" db="EMBL/GenBank/DDBJ databases">
        <authorList>
            <person name="Magalhaes I.L.F."/>
            <person name="Oliveira U."/>
            <person name="Santos F.R."/>
            <person name="Vidigal T.H.D.A."/>
            <person name="Brescovit A.D."/>
            <person name="Santos A.J."/>
        </authorList>
    </citation>
    <scope>NUCLEOTIDE SEQUENCE</scope>
    <source>
        <tissue evidence="2">Shoot tissue taken approximately 20 cm above the soil surface</tissue>
    </source>
</reference>
<feature type="compositionally biased region" description="Polar residues" evidence="1">
    <location>
        <begin position="1"/>
        <end position="13"/>
    </location>
</feature>